<dbReference type="InterPro" id="IPR025720">
    <property type="entry name" value="RibU"/>
</dbReference>
<evidence type="ECO:0000256" key="2">
    <source>
        <dbReference type="ARBA" id="ARBA00005540"/>
    </source>
</evidence>
<dbReference type="RefSeq" id="WP_080064969.1">
    <property type="nucleotide sequence ID" value="NZ_MZGX01000016.1"/>
</dbReference>
<evidence type="ECO:0000313" key="10">
    <source>
        <dbReference type="EMBL" id="OPX43603.1"/>
    </source>
</evidence>
<reference evidence="10 11" key="1">
    <citation type="submission" date="2017-03" db="EMBL/GenBank/DDBJ databases">
        <title>Genome sequence of Clostridium hungatei DSM 14427.</title>
        <authorList>
            <person name="Poehlein A."/>
            <person name="Daniel R."/>
        </authorList>
    </citation>
    <scope>NUCLEOTIDE SEQUENCE [LARGE SCALE GENOMIC DNA]</scope>
    <source>
        <strain evidence="10 11">DSM 14427</strain>
    </source>
</reference>
<evidence type="ECO:0000256" key="4">
    <source>
        <dbReference type="ARBA" id="ARBA00022475"/>
    </source>
</evidence>
<keyword evidence="4 8" id="KW-1003">Cell membrane</keyword>
<dbReference type="PIRSF" id="PIRSF037778">
    <property type="entry name" value="UCP037778_transp_RibU"/>
    <property type="match status" value="1"/>
</dbReference>
<comment type="caution">
    <text evidence="10">The sequence shown here is derived from an EMBL/GenBank/DDBJ whole genome shotgun (WGS) entry which is preliminary data.</text>
</comment>
<name>A0A1V4SIK3_RUMHU</name>
<evidence type="ECO:0000256" key="6">
    <source>
        <dbReference type="ARBA" id="ARBA00022989"/>
    </source>
</evidence>
<dbReference type="PANTHER" id="PTHR38438:SF1">
    <property type="entry name" value="RIBOFLAVIN TRANSPORTER RIBU"/>
    <property type="match status" value="1"/>
</dbReference>
<evidence type="ECO:0000256" key="9">
    <source>
        <dbReference type="SAM" id="Phobius"/>
    </source>
</evidence>
<keyword evidence="6 9" id="KW-1133">Transmembrane helix</keyword>
<comment type="similarity">
    <text evidence="2 8">Belongs to the prokaryotic riboflavin transporter (P-RFT) (TC 2.A.87) family.</text>
</comment>
<dbReference type="GO" id="GO:0032217">
    <property type="term" value="F:riboflavin transmembrane transporter activity"/>
    <property type="evidence" value="ECO:0007669"/>
    <property type="project" value="UniProtKB-UniRule"/>
</dbReference>
<organism evidence="10 11">
    <name type="scientific">Ruminiclostridium hungatei</name>
    <name type="common">Clostridium hungatei</name>
    <dbReference type="NCBI Taxonomy" id="48256"/>
    <lineage>
        <taxon>Bacteria</taxon>
        <taxon>Bacillati</taxon>
        <taxon>Bacillota</taxon>
        <taxon>Clostridia</taxon>
        <taxon>Eubacteriales</taxon>
        <taxon>Oscillospiraceae</taxon>
        <taxon>Ruminiclostridium</taxon>
    </lineage>
</organism>
<keyword evidence="5 9" id="KW-0812">Transmembrane</keyword>
<dbReference type="Pfam" id="PF12822">
    <property type="entry name" value="ECF_trnsprt"/>
    <property type="match status" value="1"/>
</dbReference>
<dbReference type="OrthoDB" id="9809216at2"/>
<sequence>MASSKIKKITIMGILIAISIILVVSPLRFPFPTAPFLVYEPGDVPILVGGFVFGPVAGVLLTVITSIVQSLTVGKDGVFGCIMHILATSALVGVSSVIYYRKKTFTRAITGVVIGSLAMTAVMVVLNLALDPIFYGMTLDAVVKLVFPAILPFNLMKAGINSIVFLLIFKSAGNILLRIAQK</sequence>
<dbReference type="GO" id="GO:0005886">
    <property type="term" value="C:plasma membrane"/>
    <property type="evidence" value="ECO:0007669"/>
    <property type="project" value="UniProtKB-SubCell"/>
</dbReference>
<evidence type="ECO:0000313" key="11">
    <source>
        <dbReference type="Proteomes" id="UP000191554"/>
    </source>
</evidence>
<feature type="transmembrane region" description="Helical" evidence="9">
    <location>
        <begin position="44"/>
        <end position="65"/>
    </location>
</feature>
<accession>A0A1V4SIK3</accession>
<keyword evidence="3 8" id="KW-0813">Transport</keyword>
<dbReference type="Proteomes" id="UP000191554">
    <property type="component" value="Unassembled WGS sequence"/>
</dbReference>
<gene>
    <name evidence="10" type="primary">ribU</name>
    <name evidence="10" type="ORF">CLHUN_25420</name>
</gene>
<feature type="transmembrane region" description="Helical" evidence="9">
    <location>
        <begin position="105"/>
        <end position="126"/>
    </location>
</feature>
<evidence type="ECO:0000256" key="1">
    <source>
        <dbReference type="ARBA" id="ARBA00004651"/>
    </source>
</evidence>
<dbReference type="AlphaFoldDB" id="A0A1V4SIK3"/>
<evidence type="ECO:0000256" key="7">
    <source>
        <dbReference type="ARBA" id="ARBA00023136"/>
    </source>
</evidence>
<comment type="subcellular location">
    <subcellularLocation>
        <location evidence="1">Cell membrane</location>
        <topology evidence="1">Multi-pass membrane protein</topology>
    </subcellularLocation>
</comment>
<dbReference type="PANTHER" id="PTHR38438">
    <property type="entry name" value="RIBOFLAVIN TRANSPORTER RIBU"/>
    <property type="match status" value="1"/>
</dbReference>
<evidence type="ECO:0000256" key="5">
    <source>
        <dbReference type="ARBA" id="ARBA00022692"/>
    </source>
</evidence>
<dbReference type="STRING" id="48256.CLHUN_25420"/>
<protein>
    <recommendedName>
        <fullName evidence="8">Riboflavin transporter</fullName>
    </recommendedName>
</protein>
<dbReference type="EMBL" id="MZGX01000016">
    <property type="protein sequence ID" value="OPX43603.1"/>
    <property type="molecule type" value="Genomic_DNA"/>
</dbReference>
<dbReference type="InterPro" id="IPR024529">
    <property type="entry name" value="ECF_trnsprt_substrate-spec"/>
</dbReference>
<keyword evidence="11" id="KW-1185">Reference proteome</keyword>
<dbReference type="Gene3D" id="1.10.1760.20">
    <property type="match status" value="1"/>
</dbReference>
<evidence type="ECO:0000256" key="8">
    <source>
        <dbReference type="PIRNR" id="PIRNR037778"/>
    </source>
</evidence>
<proteinExistence type="inferred from homology"/>
<comment type="function">
    <text evidence="8">Probably a riboflavin-binding protein that interacts with the energy-coupling factor (ECF) ABC-transporter complex.</text>
</comment>
<evidence type="ECO:0000256" key="3">
    <source>
        <dbReference type="ARBA" id="ARBA00022448"/>
    </source>
</evidence>
<feature type="transmembrane region" description="Helical" evidence="9">
    <location>
        <begin position="9"/>
        <end position="29"/>
    </location>
</feature>
<keyword evidence="7 8" id="KW-0472">Membrane</keyword>